<comment type="similarity">
    <text evidence="1">Belongs to the spermidine/spermine synthase family.</text>
</comment>
<proteinExistence type="inferred from homology"/>
<dbReference type="GO" id="GO:0006596">
    <property type="term" value="P:polyamine biosynthetic process"/>
    <property type="evidence" value="ECO:0007669"/>
    <property type="project" value="UniProtKB-UniRule"/>
</dbReference>
<name>A0A4R5CA08_9FLAO</name>
<dbReference type="PANTHER" id="PTHR43317:SF1">
    <property type="entry name" value="THERMOSPERMINE SYNTHASE ACAULIS5"/>
    <property type="match status" value="1"/>
</dbReference>
<dbReference type="OrthoDB" id="650847at2"/>
<dbReference type="Pfam" id="PF01564">
    <property type="entry name" value="Spermine_synth"/>
    <property type="match status" value="1"/>
</dbReference>
<organism evidence="6 7">
    <name type="scientific">Flavobacterium cellulosilyticum</name>
    <dbReference type="NCBI Taxonomy" id="2541731"/>
    <lineage>
        <taxon>Bacteria</taxon>
        <taxon>Pseudomonadati</taxon>
        <taxon>Bacteroidota</taxon>
        <taxon>Flavobacteriia</taxon>
        <taxon>Flavobacteriales</taxon>
        <taxon>Flavobacteriaceae</taxon>
        <taxon>Flavobacterium</taxon>
    </lineage>
</organism>
<dbReference type="PROSITE" id="PS51006">
    <property type="entry name" value="PABS_2"/>
    <property type="match status" value="1"/>
</dbReference>
<dbReference type="InterPro" id="IPR030374">
    <property type="entry name" value="PABS"/>
</dbReference>
<dbReference type="InterPro" id="IPR029063">
    <property type="entry name" value="SAM-dependent_MTases_sf"/>
</dbReference>
<dbReference type="GO" id="GO:0032259">
    <property type="term" value="P:methylation"/>
    <property type="evidence" value="ECO:0007669"/>
    <property type="project" value="UniProtKB-KW"/>
</dbReference>
<evidence type="ECO:0000256" key="4">
    <source>
        <dbReference type="PROSITE-ProRule" id="PRU00354"/>
    </source>
</evidence>
<keyword evidence="6" id="KW-0489">Methyltransferase</keyword>
<gene>
    <name evidence="6" type="ORF">E0F76_18190</name>
</gene>
<keyword evidence="7" id="KW-1185">Reference proteome</keyword>
<dbReference type="GO" id="GO:0008168">
    <property type="term" value="F:methyltransferase activity"/>
    <property type="evidence" value="ECO:0007669"/>
    <property type="project" value="UniProtKB-KW"/>
</dbReference>
<dbReference type="EMBL" id="SMFK01000021">
    <property type="protein sequence ID" value="TDD93914.1"/>
    <property type="molecule type" value="Genomic_DNA"/>
</dbReference>
<dbReference type="RefSeq" id="WP_132009638.1">
    <property type="nucleotide sequence ID" value="NZ_SMFK01000021.1"/>
</dbReference>
<protein>
    <submittedName>
        <fullName evidence="6">Methyltransferase domain-containing protein</fullName>
    </submittedName>
</protein>
<evidence type="ECO:0000256" key="1">
    <source>
        <dbReference type="ARBA" id="ARBA00007867"/>
    </source>
</evidence>
<feature type="active site" description="Proton acceptor" evidence="4">
    <location>
        <position position="143"/>
    </location>
</feature>
<dbReference type="PANTHER" id="PTHR43317">
    <property type="entry name" value="THERMOSPERMINE SYNTHASE ACAULIS5"/>
    <property type="match status" value="1"/>
</dbReference>
<sequence length="220" mass="25392">MLKKFLSYLIPINIYKQNSTISKSLEITWTNGKLVLDSENTNYSYGNLQRILRKGLQTIGFERINKMNKILVLGVAGGSVIKTLVEEIKFEGKIIGVEIDKKVIDIADKYFQLNEITNTEIIIDDAFNFVMKTSDKFDLIIIDVFQDLKMPSFLFETYFTDRICALLEPNGFILFNTMVLNNNQKQINQDYIKCFDSYQFKVQNLHGIDATNELLLIESI</sequence>
<dbReference type="Gene3D" id="3.40.50.150">
    <property type="entry name" value="Vaccinia Virus protein VP39"/>
    <property type="match status" value="1"/>
</dbReference>
<evidence type="ECO:0000313" key="7">
    <source>
        <dbReference type="Proteomes" id="UP000295479"/>
    </source>
</evidence>
<dbReference type="CDD" id="cd02440">
    <property type="entry name" value="AdoMet_MTases"/>
    <property type="match status" value="1"/>
</dbReference>
<comment type="caution">
    <text evidence="6">The sequence shown here is derived from an EMBL/GenBank/DDBJ whole genome shotgun (WGS) entry which is preliminary data.</text>
</comment>
<keyword evidence="3 4" id="KW-0620">Polyamine biosynthesis</keyword>
<dbReference type="SUPFAM" id="SSF53335">
    <property type="entry name" value="S-adenosyl-L-methionine-dependent methyltransferases"/>
    <property type="match status" value="1"/>
</dbReference>
<evidence type="ECO:0000256" key="2">
    <source>
        <dbReference type="ARBA" id="ARBA00022679"/>
    </source>
</evidence>
<dbReference type="Proteomes" id="UP000295479">
    <property type="component" value="Unassembled WGS sequence"/>
</dbReference>
<reference evidence="6 7" key="1">
    <citation type="submission" date="2019-03" db="EMBL/GenBank/DDBJ databases">
        <title>Flavobacterium AR-3-4 sp. nov. isolated from arctic soil.</title>
        <authorList>
            <person name="Chaudhary D.K."/>
        </authorList>
    </citation>
    <scope>NUCLEOTIDE SEQUENCE [LARGE SCALE GENOMIC DNA]</scope>
    <source>
        <strain evidence="6 7">AR-3-4</strain>
    </source>
</reference>
<feature type="domain" description="PABS" evidence="5">
    <location>
        <begin position="93"/>
        <end position="220"/>
    </location>
</feature>
<evidence type="ECO:0000259" key="5">
    <source>
        <dbReference type="PROSITE" id="PS51006"/>
    </source>
</evidence>
<dbReference type="AlphaFoldDB" id="A0A4R5CA08"/>
<dbReference type="NCBIfam" id="NF037959">
    <property type="entry name" value="MFS_SpdSyn"/>
    <property type="match status" value="1"/>
</dbReference>
<keyword evidence="2 4" id="KW-0808">Transferase</keyword>
<evidence type="ECO:0000313" key="6">
    <source>
        <dbReference type="EMBL" id="TDD93914.1"/>
    </source>
</evidence>
<accession>A0A4R5CA08</accession>
<evidence type="ECO:0000256" key="3">
    <source>
        <dbReference type="ARBA" id="ARBA00023115"/>
    </source>
</evidence>